<gene>
    <name evidence="1" type="ORF">ABK905_08320</name>
</gene>
<proteinExistence type="predicted"/>
<name>A0AAU7QCY1_9GAMM</name>
<reference evidence="1" key="1">
    <citation type="submission" date="2024-06" db="EMBL/GenBank/DDBJ databases">
        <authorList>
            <person name="Coelho C."/>
            <person name="Bento M."/>
            <person name="Garcia E."/>
            <person name="Camelo A."/>
            <person name="Brandao I."/>
            <person name="Espirito Santo C."/>
            <person name="Trovao J."/>
            <person name="Verissimo A."/>
            <person name="Costa J."/>
            <person name="Tiago I."/>
        </authorList>
    </citation>
    <scope>NUCLEOTIDE SEQUENCE</scope>
    <source>
        <strain evidence="1">KWT182</strain>
    </source>
</reference>
<evidence type="ECO:0000313" key="1">
    <source>
        <dbReference type="EMBL" id="XBS71004.1"/>
    </source>
</evidence>
<protein>
    <submittedName>
        <fullName evidence="1">Uncharacterized protein</fullName>
    </submittedName>
</protein>
<accession>A0AAU7QCY1</accession>
<organism evidence="1">
    <name type="scientific">Acerihabitans sp. KWT182</name>
    <dbReference type="NCBI Taxonomy" id="3157919"/>
    <lineage>
        <taxon>Bacteria</taxon>
        <taxon>Pseudomonadati</taxon>
        <taxon>Pseudomonadota</taxon>
        <taxon>Gammaproteobacteria</taxon>
        <taxon>Enterobacterales</taxon>
        <taxon>Pectobacteriaceae</taxon>
        <taxon>Acerihabitans</taxon>
    </lineage>
</organism>
<sequence length="121" mass="13448">MHFFGAEGEFGGAEGVLGTVAVHFSHNYCGRPRISSGKKDSYFKHNKEPPADEKQLKKFRFVICASSMSVLGNASGQRGGETYPPFLWITVCIRFRKALQGESRRGLVAFCLYSPLFLLLP</sequence>
<dbReference type="AlphaFoldDB" id="A0AAU7QCY1"/>
<dbReference type="EMBL" id="CP157947">
    <property type="protein sequence ID" value="XBS71004.1"/>
    <property type="molecule type" value="Genomic_DNA"/>
</dbReference>